<feature type="binding site" evidence="4">
    <location>
        <position position="113"/>
    </location>
    <ligand>
        <name>L-histidine</name>
        <dbReference type="ChEBI" id="CHEBI:57595"/>
    </ligand>
</feature>
<evidence type="ECO:0000313" key="7">
    <source>
        <dbReference type="Proteomes" id="UP000248795"/>
    </source>
</evidence>
<proteinExistence type="predicted"/>
<feature type="binding site" evidence="4">
    <location>
        <begin position="324"/>
        <end position="325"/>
    </location>
    <ligand>
        <name>L-histidine</name>
        <dbReference type="ChEBI" id="CHEBI:57595"/>
    </ligand>
</feature>
<feature type="binding site" evidence="4">
    <location>
        <position position="320"/>
    </location>
    <ligand>
        <name>L-histidine</name>
        <dbReference type="ChEBI" id="CHEBI:57595"/>
    </ligand>
</feature>
<evidence type="ECO:0000256" key="4">
    <source>
        <dbReference type="PIRSR" id="PIRSR001549-1"/>
    </source>
</evidence>
<keyword evidence="6" id="KW-0808">Transferase</keyword>
<comment type="subunit">
    <text evidence="1">Homodimer.</text>
</comment>
<keyword evidence="3" id="KW-0028">Amino-acid biosynthesis</keyword>
<dbReference type="Proteomes" id="UP000248795">
    <property type="component" value="Unassembled WGS sequence"/>
</dbReference>
<keyword evidence="6" id="KW-0328">Glycosyltransferase</keyword>
<dbReference type="InterPro" id="IPR004516">
    <property type="entry name" value="HisRS/HisZ"/>
</dbReference>
<keyword evidence="7" id="KW-1185">Reference proteome</keyword>
<reference evidence="7" key="1">
    <citation type="submission" date="2018-06" db="EMBL/GenBank/DDBJ databases">
        <title>Aestuariibacter litoralis strain KCTC 52945T.</title>
        <authorList>
            <person name="Li X."/>
            <person name="Salam N."/>
            <person name="Li J.-L."/>
            <person name="Chen Y.-M."/>
            <person name="Yang Z.-W."/>
            <person name="Zhang L.-Y."/>
            <person name="Han M.-X."/>
            <person name="Xiao M."/>
            <person name="Li W.-J."/>
        </authorList>
    </citation>
    <scope>NUCLEOTIDE SEQUENCE [LARGE SCALE GENOMIC DNA]</scope>
    <source>
        <strain evidence="7">KCTC 52945</strain>
    </source>
</reference>
<dbReference type="InterPro" id="IPR041715">
    <property type="entry name" value="HisRS-like_core"/>
</dbReference>
<comment type="caution">
    <text evidence="6">The sequence shown here is derived from an EMBL/GenBank/DDBJ whole genome shotgun (WGS) entry which is preliminary data.</text>
</comment>
<feature type="binding site" evidence="4">
    <location>
        <position position="117"/>
    </location>
    <ligand>
        <name>L-histidine</name>
        <dbReference type="ChEBI" id="CHEBI:57595"/>
    </ligand>
</feature>
<evidence type="ECO:0000256" key="3">
    <source>
        <dbReference type="ARBA" id="ARBA00023102"/>
    </source>
</evidence>
<dbReference type="InterPro" id="IPR045864">
    <property type="entry name" value="aa-tRNA-synth_II/BPL/LPL"/>
</dbReference>
<evidence type="ECO:0000256" key="2">
    <source>
        <dbReference type="ARBA" id="ARBA00017399"/>
    </source>
</evidence>
<feature type="binding site" evidence="4">
    <location>
        <begin position="70"/>
        <end position="72"/>
    </location>
    <ligand>
        <name>L-histidine</name>
        <dbReference type="ChEBI" id="CHEBI:57595"/>
    </ligand>
</feature>
<dbReference type="Pfam" id="PF13393">
    <property type="entry name" value="tRNA-synt_His"/>
    <property type="match status" value="2"/>
</dbReference>
<gene>
    <name evidence="6" type="ORF">DK847_12615</name>
</gene>
<dbReference type="GO" id="GO:0005737">
    <property type="term" value="C:cytoplasm"/>
    <property type="evidence" value="ECO:0007669"/>
    <property type="project" value="InterPro"/>
</dbReference>
<dbReference type="PROSITE" id="PS50862">
    <property type="entry name" value="AA_TRNA_LIGASE_II"/>
    <property type="match status" value="1"/>
</dbReference>
<dbReference type="AlphaFoldDB" id="A0A2W2ASK7"/>
<evidence type="ECO:0000259" key="5">
    <source>
        <dbReference type="PROSITE" id="PS50862"/>
    </source>
</evidence>
<feature type="binding site" evidence="4">
    <location>
        <position position="100"/>
    </location>
    <ligand>
        <name>L-histidine</name>
        <dbReference type="ChEBI" id="CHEBI:57595"/>
    </ligand>
</feature>
<organism evidence="6 7">
    <name type="scientific">Aestuariivirga litoralis</name>
    <dbReference type="NCBI Taxonomy" id="2650924"/>
    <lineage>
        <taxon>Bacteria</taxon>
        <taxon>Pseudomonadati</taxon>
        <taxon>Pseudomonadota</taxon>
        <taxon>Alphaproteobacteria</taxon>
        <taxon>Hyphomicrobiales</taxon>
        <taxon>Aestuariivirgaceae</taxon>
        <taxon>Aestuariivirga</taxon>
    </lineage>
</organism>
<sequence>MAGKSSAERSSLEHQNTALMAVFERAGFDHVAPDIIQPADIFLERSGEDIRARTFVFTDPSGAEMCLRPDLTVPACRYHLSHADNPAAERRYCYLGPAFRFPDELLSPQEFTQAGLEWFGAPEPIAAEARVLKLTISALEAAGLSRYRVSFGDLGLFSALLEDTEMPERWRQRLRHHFWRPHAFRELLDSFCAGRGARRTSISPLVDRVAAGDALAIAEAEIDARKLPLVGGRDVPEIAARLANKAADRQETPLERSKADTLNAYLAVAGEASSIDAQFAAIAGGPRFKGARDYYAKRLFEMEELGLNPRRFHFAAGFGRELEYYTGFTFQIEADTPHGPVAVAGGGRYDNLLSDMGSPVAVPAVGCAIHTDRLKAVLA</sequence>
<dbReference type="GO" id="GO:0006427">
    <property type="term" value="P:histidyl-tRNA aminoacylation"/>
    <property type="evidence" value="ECO:0007669"/>
    <property type="project" value="TreeGrafter"/>
</dbReference>
<dbReference type="GO" id="GO:0016757">
    <property type="term" value="F:glycosyltransferase activity"/>
    <property type="evidence" value="ECO:0007669"/>
    <property type="project" value="UniProtKB-KW"/>
</dbReference>
<dbReference type="RefSeq" id="WP_111198869.1">
    <property type="nucleotide sequence ID" value="NZ_QKVK01000005.1"/>
</dbReference>
<dbReference type="PANTHER" id="PTHR43707:SF1">
    <property type="entry name" value="HISTIDINE--TRNA LIGASE, MITOCHONDRIAL-RELATED"/>
    <property type="match status" value="1"/>
</dbReference>
<feature type="domain" description="Aminoacyl-transfer RNA synthetases class-II family profile" evidence="5">
    <location>
        <begin position="24"/>
        <end position="379"/>
    </location>
</feature>
<dbReference type="EMBL" id="QKVK01000005">
    <property type="protein sequence ID" value="PZF76632.1"/>
    <property type="molecule type" value="Genomic_DNA"/>
</dbReference>
<dbReference type="Gene3D" id="3.30.930.10">
    <property type="entry name" value="Bira Bifunctional Protein, Domain 2"/>
    <property type="match status" value="1"/>
</dbReference>
<protein>
    <recommendedName>
        <fullName evidence="2">Histidine--tRNA ligase</fullName>
    </recommendedName>
</protein>
<dbReference type="SUPFAM" id="SSF55681">
    <property type="entry name" value="Class II aaRS and biotin synthetases"/>
    <property type="match status" value="1"/>
</dbReference>
<dbReference type="PANTHER" id="PTHR43707">
    <property type="entry name" value="HISTIDYL-TRNA SYNTHETASE"/>
    <property type="match status" value="1"/>
</dbReference>
<evidence type="ECO:0000313" key="6">
    <source>
        <dbReference type="EMBL" id="PZF76632.1"/>
    </source>
</evidence>
<dbReference type="PIRSF" id="PIRSF001549">
    <property type="entry name" value="His-tRNA_synth"/>
    <property type="match status" value="1"/>
</dbReference>
<evidence type="ECO:0000256" key="1">
    <source>
        <dbReference type="ARBA" id="ARBA00011738"/>
    </source>
</evidence>
<accession>A0A2W2ASK7</accession>
<dbReference type="GO" id="GO:0004821">
    <property type="term" value="F:histidine-tRNA ligase activity"/>
    <property type="evidence" value="ECO:0007669"/>
    <property type="project" value="TreeGrafter"/>
</dbReference>
<name>A0A2W2ASK7_9HYPH</name>
<keyword evidence="3" id="KW-0368">Histidine biosynthesis</keyword>
<dbReference type="GO" id="GO:0000105">
    <property type="term" value="P:L-histidine biosynthetic process"/>
    <property type="evidence" value="ECO:0007669"/>
    <property type="project" value="UniProtKB-KW"/>
</dbReference>
<dbReference type="InterPro" id="IPR006195">
    <property type="entry name" value="aa-tRNA-synth_II"/>
</dbReference>